<dbReference type="EMBL" id="ABCS01000151">
    <property type="protein sequence ID" value="EDM74056.1"/>
    <property type="molecule type" value="Genomic_DNA"/>
</dbReference>
<protein>
    <recommendedName>
        <fullName evidence="3">Phospholipid/glycerol acyltransferase domain-containing protein</fullName>
    </recommendedName>
</protein>
<dbReference type="Proteomes" id="UP000005801">
    <property type="component" value="Unassembled WGS sequence"/>
</dbReference>
<reference evidence="1 2" key="1">
    <citation type="submission" date="2007-06" db="EMBL/GenBank/DDBJ databases">
        <authorList>
            <person name="Shimkets L."/>
            <person name="Ferriera S."/>
            <person name="Johnson J."/>
            <person name="Kravitz S."/>
            <person name="Beeson K."/>
            <person name="Sutton G."/>
            <person name="Rogers Y.-H."/>
            <person name="Friedman R."/>
            <person name="Frazier M."/>
            <person name="Venter J.C."/>
        </authorList>
    </citation>
    <scope>NUCLEOTIDE SEQUENCE [LARGE SCALE GENOMIC DNA]</scope>
    <source>
        <strain evidence="1 2">SIR-1</strain>
    </source>
</reference>
<dbReference type="AlphaFoldDB" id="A6GJ80"/>
<keyword evidence="2" id="KW-1185">Reference proteome</keyword>
<accession>A6GJ80</accession>
<feature type="non-terminal residue" evidence="1">
    <location>
        <position position="104"/>
    </location>
</feature>
<evidence type="ECO:0008006" key="3">
    <source>
        <dbReference type="Google" id="ProtNLM"/>
    </source>
</evidence>
<sequence>MRETSFALSMALIRRIADEFVRGWQYVRLFGLISWFHLFKMAGNVIDKREGIIEQHIARLMSRRILEVVRASVHVEGTIYCTGIENYAVAANHLSYLDWVLLLA</sequence>
<comment type="caution">
    <text evidence="1">The sequence shown here is derived from an EMBL/GenBank/DDBJ whole genome shotgun (WGS) entry which is preliminary data.</text>
</comment>
<evidence type="ECO:0000313" key="1">
    <source>
        <dbReference type="EMBL" id="EDM74056.1"/>
    </source>
</evidence>
<name>A6GJ80_9BACT</name>
<evidence type="ECO:0000313" key="2">
    <source>
        <dbReference type="Proteomes" id="UP000005801"/>
    </source>
</evidence>
<proteinExistence type="predicted"/>
<dbReference type="STRING" id="391625.PPSIR1_17915"/>
<organism evidence="1 2">
    <name type="scientific">Plesiocystis pacifica SIR-1</name>
    <dbReference type="NCBI Taxonomy" id="391625"/>
    <lineage>
        <taxon>Bacteria</taxon>
        <taxon>Pseudomonadati</taxon>
        <taxon>Myxococcota</taxon>
        <taxon>Polyangia</taxon>
        <taxon>Nannocystales</taxon>
        <taxon>Nannocystaceae</taxon>
        <taxon>Plesiocystis</taxon>
    </lineage>
</organism>
<gene>
    <name evidence="1" type="ORF">PPSIR1_17915</name>
</gene>